<evidence type="ECO:0000313" key="6">
    <source>
        <dbReference type="Proteomes" id="UP000595703"/>
    </source>
</evidence>
<sequence>MAVVGALPPVFIEFLGKTTGVKTAIAGVETELATVDAQGAGAFAKTGMLGKAAILGLGVAAAETAKKTVEMAGDFQQQMTRVRTGAGEAAANMKTVSNGVLAMAGQVGQGTAELTQGLYTIESASYHGTDALNVLRVAAEGAKVGNADLQTTTDAVTTAMNAYKTGAGSATQVMNALIGTEAEGKTNLEDLAGSMASILPTSAAAKVGLNEVLGAMATMTAQGTPARVAATYLRQTIGMLSNPSAKAADEMKNLGLNAVQVGQELGTKGLAATLTTLTDAIQSHMGPAGTVVIQKLQGAAGSATAFQKVLADLPASQQTYIGALATMVGGTKSMMGALQLTGPHMADFQKNTAGIAEHVKAGGKEIEGWADVQKNFNQKVAQAKASLEALGIQIGQVLMPYVQGIIGVLATATAWLTRHHSAAVAAAVVIGGVLVFALAAATAALYSMAAAAAVNPVTWIVLGVMALVAAVVLLAMHWRQVWDGIRIITAAAVGMILLAWDAVAGATVAVWSAISGAVMSAWHAIAAFFASAWHAVADPIVAGWRWVSSATSTVWNGITAFFRRWWPLLLVIFLPPVAALLAIWNRWHAQILGTVHTVWNGITGFFAAVWNGIVASARAVWSVIRAVIIAPMTAVWKGLQSLWHTVSAWLAAAWHAIAGTASSIWASIRDRMTGPLTSAWHTITTTVARIKSAISSGLTSAYNAVSGIGTKFLQIGKAIVDGIVKGVVNSGGALKSELGHLANSALSSAKGFLGIGSPSREFADQVGRWIPAGIAQGVTDNAAVAHRAVGSLAAALPGAAGAAGVGVSALSLGTAAYGGARIISQTVHVTVQGSVLTSGQQLVDVVQAGFLQMGARNPQTYPAFAR</sequence>
<gene>
    <name evidence="5" type="ORF">RVR_10568</name>
    <name evidence="4" type="ORF">RVR_7699</name>
</gene>
<keyword evidence="6" id="KW-1185">Reference proteome</keyword>
<keyword evidence="2" id="KW-0812">Transmembrane</keyword>
<reference evidence="5 6" key="1">
    <citation type="journal article" date="2010" name="J. Bacteriol.">
        <title>Biochemical characterization of a novel indole prenyltransferase from Streptomyces sp. SN-593.</title>
        <authorList>
            <person name="Takahashi S."/>
            <person name="Takagi H."/>
            <person name="Toyoda A."/>
            <person name="Uramoto M."/>
            <person name="Nogawa T."/>
            <person name="Ueki M."/>
            <person name="Sakaki Y."/>
            <person name="Osada H."/>
        </authorList>
    </citation>
    <scope>NUCLEOTIDE SEQUENCE [LARGE SCALE GENOMIC DNA]</scope>
    <source>
        <strain evidence="5 6">SN-593</strain>
    </source>
</reference>
<evidence type="ECO:0000313" key="5">
    <source>
        <dbReference type="EMBL" id="BBB00622.1"/>
    </source>
</evidence>
<keyword evidence="2" id="KW-0472">Membrane</keyword>
<accession>A0A7U3UXX0</accession>
<dbReference type="AlphaFoldDB" id="A0A7U3UXX0"/>
<feature type="transmembrane region" description="Helical" evidence="2">
    <location>
        <begin position="423"/>
        <end position="445"/>
    </location>
</feature>
<feature type="transmembrane region" description="Helical" evidence="2">
    <location>
        <begin position="565"/>
        <end position="584"/>
    </location>
</feature>
<dbReference type="PANTHER" id="PTHR37813">
    <property type="entry name" value="FELS-2 PROPHAGE PROTEIN"/>
    <property type="match status" value="1"/>
</dbReference>
<evidence type="ECO:0000256" key="1">
    <source>
        <dbReference type="ARBA" id="ARBA00022612"/>
    </source>
</evidence>
<proteinExistence type="predicted"/>
<dbReference type="Gene3D" id="1.20.120.20">
    <property type="entry name" value="Apolipoprotein"/>
    <property type="match status" value="1"/>
</dbReference>
<dbReference type="NCBIfam" id="TIGR01760">
    <property type="entry name" value="tape_meas_TP901"/>
    <property type="match status" value="1"/>
</dbReference>
<feature type="transmembrane region" description="Helical" evidence="2">
    <location>
        <begin position="457"/>
        <end position="475"/>
    </location>
</feature>
<dbReference type="KEGG" id="arev:RVR_10568"/>
<dbReference type="EMBL" id="AP018365">
    <property type="protein sequence ID" value="BBB00569.1"/>
    <property type="molecule type" value="Genomic_DNA"/>
</dbReference>
<feature type="domain" description="Phage tail tape measure protein" evidence="3">
    <location>
        <begin position="105"/>
        <end position="293"/>
    </location>
</feature>
<dbReference type="EMBL" id="AP018365">
    <property type="protein sequence ID" value="BBB00622.1"/>
    <property type="molecule type" value="Genomic_DNA"/>
</dbReference>
<keyword evidence="1" id="KW-1188">Viral release from host cell</keyword>
<organism evidence="5 6">
    <name type="scientific">Actinacidiphila reveromycinica</name>
    <dbReference type="NCBI Taxonomy" id="659352"/>
    <lineage>
        <taxon>Bacteria</taxon>
        <taxon>Bacillati</taxon>
        <taxon>Actinomycetota</taxon>
        <taxon>Actinomycetes</taxon>
        <taxon>Kitasatosporales</taxon>
        <taxon>Streptomycetaceae</taxon>
        <taxon>Actinacidiphila</taxon>
    </lineage>
</organism>
<feature type="transmembrane region" description="Helical" evidence="2">
    <location>
        <begin position="648"/>
        <end position="668"/>
    </location>
</feature>
<keyword evidence="2" id="KW-1133">Transmembrane helix</keyword>
<feature type="transmembrane region" description="Helical" evidence="2">
    <location>
        <begin position="398"/>
        <end position="416"/>
    </location>
</feature>
<feature type="transmembrane region" description="Helical" evidence="2">
    <location>
        <begin position="619"/>
        <end position="636"/>
    </location>
</feature>
<protein>
    <recommendedName>
        <fullName evidence="3">Phage tail tape measure protein domain-containing protein</fullName>
    </recommendedName>
</protein>
<dbReference type="Pfam" id="PF10145">
    <property type="entry name" value="PhageMin_Tail"/>
    <property type="match status" value="1"/>
</dbReference>
<reference evidence="5 6" key="3">
    <citation type="journal article" date="2011" name="Nat. Chem. Biol.">
        <title>Reveromycin A biosynthesis uses RevG and RevJ for stereospecific spiroacetal formation.</title>
        <authorList>
            <person name="Takahashi S."/>
            <person name="Toyoda A."/>
            <person name="Sekiyama Y."/>
            <person name="Takagi H."/>
            <person name="Nogawa T."/>
            <person name="Uramoto M."/>
            <person name="Suzuki R."/>
            <person name="Koshino H."/>
            <person name="Kumano T."/>
            <person name="Panthee S."/>
            <person name="Dairi T."/>
            <person name="Ishikawa J."/>
            <person name="Ikeda H."/>
            <person name="Sakaki Y."/>
            <person name="Osada H."/>
        </authorList>
    </citation>
    <scope>NUCLEOTIDE SEQUENCE [LARGE SCALE GENOMIC DNA]</scope>
    <source>
        <strain evidence="5 6">SN-593</strain>
    </source>
</reference>
<evidence type="ECO:0000313" key="4">
    <source>
        <dbReference type="EMBL" id="BBB00569.1"/>
    </source>
</evidence>
<dbReference type="KEGG" id="arev:RVR_7699"/>
<feature type="transmembrane region" description="Helical" evidence="2">
    <location>
        <begin position="487"/>
        <end position="514"/>
    </location>
</feature>
<feature type="transmembrane region" description="Helical" evidence="2">
    <location>
        <begin position="520"/>
        <end position="544"/>
    </location>
</feature>
<dbReference type="InterPro" id="IPR010090">
    <property type="entry name" value="Phage_tape_meas"/>
</dbReference>
<dbReference type="Proteomes" id="UP000595703">
    <property type="component" value="Chromosome"/>
</dbReference>
<name>A0A7U3UXX0_9ACTN</name>
<dbReference type="PANTHER" id="PTHR37813:SF1">
    <property type="entry name" value="FELS-2 PROPHAGE PROTEIN"/>
    <property type="match status" value="1"/>
</dbReference>
<evidence type="ECO:0000256" key="2">
    <source>
        <dbReference type="SAM" id="Phobius"/>
    </source>
</evidence>
<reference evidence="5 6" key="2">
    <citation type="journal article" date="2011" name="J. Antibiot.">
        <title>Furaquinocins I and J: novel polyketide isoprenoid hybrid compounds from Streptomyces reveromyceticus SN-593.</title>
        <authorList>
            <person name="Panthee S."/>
            <person name="Takahashi S."/>
            <person name="Takagi H."/>
            <person name="Nogawa T."/>
            <person name="Oowada E."/>
            <person name="Uramoto M."/>
            <person name="Osada H."/>
        </authorList>
    </citation>
    <scope>NUCLEOTIDE SEQUENCE [LARGE SCALE GENOMIC DNA]</scope>
    <source>
        <strain evidence="5 6">SN-593</strain>
    </source>
</reference>
<evidence type="ECO:0000259" key="3">
    <source>
        <dbReference type="Pfam" id="PF10145"/>
    </source>
</evidence>
<reference evidence="5 6" key="4">
    <citation type="journal article" date="2020" name="Sci. Rep.">
        <title>beta-carboline chemical signals induce reveromycin production through a LuxR family regulator in Streptomyces sp. SN-593.</title>
        <authorList>
            <person name="Panthee S."/>
            <person name="Kito N."/>
            <person name="Hayashi T."/>
            <person name="Shimizu T."/>
            <person name="Ishikawa J."/>
            <person name="Hamamoto H."/>
            <person name="Osada H."/>
            <person name="Takahashi S."/>
        </authorList>
    </citation>
    <scope>NUCLEOTIDE SEQUENCE [LARGE SCALE GENOMIC DNA]</scope>
    <source>
        <strain evidence="5 6">SN-593</strain>
    </source>
</reference>
<feature type="transmembrane region" description="Helical" evidence="2">
    <location>
        <begin position="590"/>
        <end position="612"/>
    </location>
</feature>